<keyword evidence="4" id="KW-1185">Reference proteome</keyword>
<dbReference type="EMBL" id="LGIQ01000009">
    <property type="protein sequence ID" value="KNB70488.1"/>
    <property type="molecule type" value="Genomic_DNA"/>
</dbReference>
<organism evidence="2 3">
    <name type="scientific">Brevibacillus reuszeri</name>
    <dbReference type="NCBI Taxonomy" id="54915"/>
    <lineage>
        <taxon>Bacteria</taxon>
        <taxon>Bacillati</taxon>
        <taxon>Bacillota</taxon>
        <taxon>Bacilli</taxon>
        <taxon>Bacillales</taxon>
        <taxon>Paenibacillaceae</taxon>
        <taxon>Brevibacillus</taxon>
    </lineage>
</organism>
<evidence type="ECO:0000313" key="3">
    <source>
        <dbReference type="Proteomes" id="UP000036834"/>
    </source>
</evidence>
<dbReference type="AlphaFoldDB" id="A0A0K9YP41"/>
<sequence length="63" mass="7280">MYDSAYAKNETSLNEFKELSQELLELLDHDKNEEGLIHFVEGISISKEVIRGMFQQCTRSQVS</sequence>
<evidence type="ECO:0000313" key="1">
    <source>
        <dbReference type="EMBL" id="GED72980.1"/>
    </source>
</evidence>
<dbReference type="PATRIC" id="fig|54915.3.peg.2308"/>
<gene>
    <name evidence="2" type="ORF">ADS79_16330</name>
    <name evidence="1" type="ORF">BRE01_66820</name>
</gene>
<reference evidence="2" key="2">
    <citation type="submission" date="2015-07" db="EMBL/GenBank/DDBJ databases">
        <title>MeaNS - Measles Nucleotide Surveillance Program.</title>
        <authorList>
            <person name="Tran T."/>
            <person name="Druce J."/>
        </authorList>
    </citation>
    <scope>NUCLEOTIDE SEQUENCE</scope>
    <source>
        <strain evidence="2">DSM 9887</strain>
    </source>
</reference>
<comment type="caution">
    <text evidence="2">The sequence shown here is derived from an EMBL/GenBank/DDBJ whole genome shotgun (WGS) entry which is preliminary data.</text>
</comment>
<name>A0A0K9YP41_9BACL</name>
<accession>A0A0K9YP41</accession>
<reference evidence="1 4" key="3">
    <citation type="submission" date="2019-06" db="EMBL/GenBank/DDBJ databases">
        <title>Whole genome shotgun sequence of Brevibacillus reuszeri NBRC 15719.</title>
        <authorList>
            <person name="Hosoyama A."/>
            <person name="Uohara A."/>
            <person name="Ohji S."/>
            <person name="Ichikawa N."/>
        </authorList>
    </citation>
    <scope>NUCLEOTIDE SEQUENCE [LARGE SCALE GENOMIC DNA]</scope>
    <source>
        <strain evidence="1 4">NBRC 15719</strain>
    </source>
</reference>
<dbReference type="Proteomes" id="UP000319578">
    <property type="component" value="Unassembled WGS sequence"/>
</dbReference>
<reference evidence="3" key="1">
    <citation type="submission" date="2015-07" db="EMBL/GenBank/DDBJ databases">
        <title>Genome sequencing project for genomic taxonomy and phylogenomics of Bacillus-like bacteria.</title>
        <authorList>
            <person name="Liu B."/>
            <person name="Wang J."/>
            <person name="Zhu Y."/>
            <person name="Liu G."/>
            <person name="Chen Q."/>
            <person name="Chen Z."/>
            <person name="Lan J."/>
            <person name="Che J."/>
            <person name="Ge C."/>
            <person name="Shi H."/>
            <person name="Pan Z."/>
            <person name="Liu X."/>
        </authorList>
    </citation>
    <scope>NUCLEOTIDE SEQUENCE [LARGE SCALE GENOMIC DNA]</scope>
    <source>
        <strain evidence="3">DSM 9887</strain>
    </source>
</reference>
<dbReference type="Proteomes" id="UP000036834">
    <property type="component" value="Unassembled WGS sequence"/>
</dbReference>
<evidence type="ECO:0000313" key="2">
    <source>
        <dbReference type="EMBL" id="KNB70488.1"/>
    </source>
</evidence>
<dbReference type="EMBL" id="BJON01000038">
    <property type="protein sequence ID" value="GED72980.1"/>
    <property type="molecule type" value="Genomic_DNA"/>
</dbReference>
<evidence type="ECO:0000313" key="4">
    <source>
        <dbReference type="Proteomes" id="UP000319578"/>
    </source>
</evidence>
<protein>
    <submittedName>
        <fullName evidence="2">Uncharacterized protein</fullName>
    </submittedName>
</protein>
<proteinExistence type="predicted"/>